<dbReference type="RefSeq" id="XP_009062059.1">
    <property type="nucleotide sequence ID" value="XM_009063811.1"/>
</dbReference>
<evidence type="ECO:0000256" key="1">
    <source>
        <dbReference type="ARBA" id="ARBA00022884"/>
    </source>
</evidence>
<dbReference type="CDD" id="cd00590">
    <property type="entry name" value="RRM_SF"/>
    <property type="match status" value="1"/>
</dbReference>
<dbReference type="InterPro" id="IPR012677">
    <property type="entry name" value="Nucleotide-bd_a/b_plait_sf"/>
</dbReference>
<evidence type="ECO:0000256" key="2">
    <source>
        <dbReference type="PROSITE-ProRule" id="PRU00176"/>
    </source>
</evidence>
<dbReference type="SUPFAM" id="SSF54928">
    <property type="entry name" value="RNA-binding domain, RBD"/>
    <property type="match status" value="1"/>
</dbReference>
<reference evidence="5 6" key="1">
    <citation type="journal article" date="2013" name="Nature">
        <title>Insights into bilaterian evolution from three spiralian genomes.</title>
        <authorList>
            <person name="Simakov O."/>
            <person name="Marletaz F."/>
            <person name="Cho S.J."/>
            <person name="Edsinger-Gonzales E."/>
            <person name="Havlak P."/>
            <person name="Hellsten U."/>
            <person name="Kuo D.H."/>
            <person name="Larsson T."/>
            <person name="Lv J."/>
            <person name="Arendt D."/>
            <person name="Savage R."/>
            <person name="Osoegawa K."/>
            <person name="de Jong P."/>
            <person name="Grimwood J."/>
            <person name="Chapman J.A."/>
            <person name="Shapiro H."/>
            <person name="Aerts A."/>
            <person name="Otillar R.P."/>
            <person name="Terry A.Y."/>
            <person name="Boore J.L."/>
            <person name="Grigoriev I.V."/>
            <person name="Lindberg D.R."/>
            <person name="Seaver E.C."/>
            <person name="Weisblat D.A."/>
            <person name="Putnam N.H."/>
            <person name="Rokhsar D.S."/>
        </authorList>
    </citation>
    <scope>NUCLEOTIDE SEQUENCE [LARGE SCALE GENOMIC DNA]</scope>
</reference>
<evidence type="ECO:0000259" key="4">
    <source>
        <dbReference type="PROSITE" id="PS50102"/>
    </source>
</evidence>
<dbReference type="HOGENOM" id="CLU_1429527_0_0_1"/>
<dbReference type="PANTHER" id="PTHR48025">
    <property type="entry name" value="OS02G0815200 PROTEIN"/>
    <property type="match status" value="1"/>
</dbReference>
<dbReference type="PANTHER" id="PTHR48025:SF1">
    <property type="entry name" value="RRM DOMAIN-CONTAINING PROTEIN"/>
    <property type="match status" value="1"/>
</dbReference>
<dbReference type="InterPro" id="IPR035979">
    <property type="entry name" value="RBD_domain_sf"/>
</dbReference>
<organism evidence="5 6">
    <name type="scientific">Lottia gigantea</name>
    <name type="common">Giant owl limpet</name>
    <dbReference type="NCBI Taxonomy" id="225164"/>
    <lineage>
        <taxon>Eukaryota</taxon>
        <taxon>Metazoa</taxon>
        <taxon>Spiralia</taxon>
        <taxon>Lophotrochozoa</taxon>
        <taxon>Mollusca</taxon>
        <taxon>Gastropoda</taxon>
        <taxon>Patellogastropoda</taxon>
        <taxon>Lottioidea</taxon>
        <taxon>Lottiidae</taxon>
        <taxon>Lottia</taxon>
    </lineage>
</organism>
<sequence length="190" mass="21563">MKAVKQKEKRKNRETFPLNFEIICPKKIKIVGHKKGGVVKKTSGTSNGKSSSSNFRVSDSKSQRTVAGKKKYDYKLVVKNLSFEVGEADLRKIFLTADKITLSKFTDTGKSKGYAFAEYQSKQDAKEAQHALNRRKIKGRRVSIHFKGIEDLKSHESKLPTPKNVNLYPNKQEPRIQAPKKQFVFADDSD</sequence>
<dbReference type="InterPro" id="IPR050502">
    <property type="entry name" value="Euk_RNA-bind_prot"/>
</dbReference>
<dbReference type="GO" id="GO:0003729">
    <property type="term" value="F:mRNA binding"/>
    <property type="evidence" value="ECO:0007669"/>
    <property type="project" value="TreeGrafter"/>
</dbReference>
<dbReference type="PROSITE" id="PS50102">
    <property type="entry name" value="RRM"/>
    <property type="match status" value="1"/>
</dbReference>
<feature type="region of interest" description="Disordered" evidence="3">
    <location>
        <begin position="38"/>
        <end position="63"/>
    </location>
</feature>
<keyword evidence="6" id="KW-1185">Reference proteome</keyword>
<dbReference type="CTD" id="20247951"/>
<feature type="compositionally biased region" description="Low complexity" evidence="3">
    <location>
        <begin position="39"/>
        <end position="54"/>
    </location>
</feature>
<dbReference type="SMART" id="SM00360">
    <property type="entry name" value="RRM"/>
    <property type="match status" value="1"/>
</dbReference>
<dbReference type="Pfam" id="PF00076">
    <property type="entry name" value="RRM_1"/>
    <property type="match status" value="1"/>
</dbReference>
<evidence type="ECO:0000256" key="3">
    <source>
        <dbReference type="SAM" id="MobiDB-lite"/>
    </source>
</evidence>
<feature type="region of interest" description="Disordered" evidence="3">
    <location>
        <begin position="153"/>
        <end position="173"/>
    </location>
</feature>
<dbReference type="GeneID" id="20247951"/>
<dbReference type="STRING" id="225164.V3ZRY3"/>
<dbReference type="EMBL" id="KB202953">
    <property type="protein sequence ID" value="ESO87107.1"/>
    <property type="molecule type" value="Genomic_DNA"/>
</dbReference>
<protein>
    <recommendedName>
        <fullName evidence="4">RRM domain-containing protein</fullName>
    </recommendedName>
</protein>
<dbReference type="Proteomes" id="UP000030746">
    <property type="component" value="Unassembled WGS sequence"/>
</dbReference>
<dbReference type="InterPro" id="IPR000504">
    <property type="entry name" value="RRM_dom"/>
</dbReference>
<keyword evidence="1 2" id="KW-0694">RNA-binding</keyword>
<evidence type="ECO:0000313" key="6">
    <source>
        <dbReference type="Proteomes" id="UP000030746"/>
    </source>
</evidence>
<feature type="domain" description="RRM" evidence="4">
    <location>
        <begin position="74"/>
        <end position="149"/>
    </location>
</feature>
<proteinExistence type="predicted"/>
<dbReference type="GO" id="GO:0005634">
    <property type="term" value="C:nucleus"/>
    <property type="evidence" value="ECO:0007669"/>
    <property type="project" value="TreeGrafter"/>
</dbReference>
<name>V3ZRY3_LOTGI</name>
<evidence type="ECO:0000313" key="5">
    <source>
        <dbReference type="EMBL" id="ESO87107.1"/>
    </source>
</evidence>
<dbReference type="KEGG" id="lgi:LOTGIDRAFT_229265"/>
<dbReference type="AlphaFoldDB" id="V3ZRY3"/>
<dbReference type="OrthoDB" id="3945418at2759"/>
<gene>
    <name evidence="5" type="ORF">LOTGIDRAFT_229265</name>
</gene>
<dbReference type="Gene3D" id="3.30.70.330">
    <property type="match status" value="1"/>
</dbReference>
<accession>V3ZRY3</accession>